<evidence type="ECO:0000256" key="1">
    <source>
        <dbReference type="SAM" id="MobiDB-lite"/>
    </source>
</evidence>
<feature type="non-terminal residue" evidence="2">
    <location>
        <position position="121"/>
    </location>
</feature>
<reference evidence="2" key="1">
    <citation type="submission" date="2021-06" db="EMBL/GenBank/DDBJ databases">
        <authorList>
            <person name="Kallberg Y."/>
            <person name="Tangrot J."/>
            <person name="Rosling A."/>
        </authorList>
    </citation>
    <scope>NUCLEOTIDE SEQUENCE</scope>
    <source>
        <strain evidence="2">BR232B</strain>
    </source>
</reference>
<dbReference type="AlphaFoldDB" id="A0A9N9HA48"/>
<organism evidence="2 3">
    <name type="scientific">Paraglomus brasilianum</name>
    <dbReference type="NCBI Taxonomy" id="144538"/>
    <lineage>
        <taxon>Eukaryota</taxon>
        <taxon>Fungi</taxon>
        <taxon>Fungi incertae sedis</taxon>
        <taxon>Mucoromycota</taxon>
        <taxon>Glomeromycotina</taxon>
        <taxon>Glomeromycetes</taxon>
        <taxon>Paraglomerales</taxon>
        <taxon>Paraglomeraceae</taxon>
        <taxon>Paraglomus</taxon>
    </lineage>
</organism>
<dbReference type="OrthoDB" id="18982at2759"/>
<protein>
    <submittedName>
        <fullName evidence="2">6728_t:CDS:1</fullName>
    </submittedName>
</protein>
<name>A0A9N9HA48_9GLOM</name>
<evidence type="ECO:0000313" key="2">
    <source>
        <dbReference type="EMBL" id="CAG8664859.1"/>
    </source>
</evidence>
<evidence type="ECO:0000313" key="3">
    <source>
        <dbReference type="Proteomes" id="UP000789739"/>
    </source>
</evidence>
<dbReference type="Proteomes" id="UP000789739">
    <property type="component" value="Unassembled WGS sequence"/>
</dbReference>
<dbReference type="EMBL" id="CAJVPI010004072">
    <property type="protein sequence ID" value="CAG8664859.1"/>
    <property type="molecule type" value="Genomic_DNA"/>
</dbReference>
<feature type="region of interest" description="Disordered" evidence="1">
    <location>
        <begin position="93"/>
        <end position="114"/>
    </location>
</feature>
<keyword evidence="3" id="KW-1185">Reference proteome</keyword>
<feature type="compositionally biased region" description="Polar residues" evidence="1">
    <location>
        <begin position="98"/>
        <end position="109"/>
    </location>
</feature>
<proteinExistence type="predicted"/>
<sequence length="121" mass="13477">DTISICPSDSSEVSPVRTGPNDCFAYVGWGLLLIAGDLYVVRNAADAGWAWHYASRDKKLLANDAYVSRGWYINEALAENILNGIDENAFKYPKPKTMKSNPPKNNSKLDNSKQDVMYAHH</sequence>
<comment type="caution">
    <text evidence="2">The sequence shown here is derived from an EMBL/GenBank/DDBJ whole genome shotgun (WGS) entry which is preliminary data.</text>
</comment>
<gene>
    <name evidence="2" type="ORF">PBRASI_LOCUS10988</name>
</gene>
<accession>A0A9N9HA48</accession>
<feature type="non-terminal residue" evidence="2">
    <location>
        <position position="1"/>
    </location>
</feature>